<sequence length="89" mass="9938">MPGDKVSVKLLFFAKARELMGKHEMEAQLPPGPYNSQRLLQKLLSTCEDLQPIAENIILAINEEYIDKLRKIHLKDGDQIAVIPPLSGG</sequence>
<dbReference type="PANTHER" id="PTHR33359:SF1">
    <property type="entry name" value="MOLYBDOPTERIN SYNTHASE SULFUR CARRIER SUBUNIT"/>
    <property type="match status" value="1"/>
</dbReference>
<dbReference type="GO" id="GO:0006777">
    <property type="term" value="P:Mo-molybdopterin cofactor biosynthetic process"/>
    <property type="evidence" value="ECO:0007669"/>
    <property type="project" value="InterPro"/>
</dbReference>
<dbReference type="Gene3D" id="3.10.20.30">
    <property type="match status" value="1"/>
</dbReference>
<evidence type="ECO:0000256" key="1">
    <source>
        <dbReference type="ARBA" id="ARBA00022741"/>
    </source>
</evidence>
<dbReference type="InterPro" id="IPR003749">
    <property type="entry name" value="ThiS/MoaD-like"/>
</dbReference>
<dbReference type="AlphaFoldDB" id="A0A8X6FBA6"/>
<dbReference type="CDD" id="cd00754">
    <property type="entry name" value="Ubl_MoaD"/>
    <property type="match status" value="1"/>
</dbReference>
<keyword evidence="3" id="KW-1185">Reference proteome</keyword>
<accession>A0A8X6FBA6</accession>
<gene>
    <name evidence="2" type="ORF">TNCT_550761</name>
</gene>
<evidence type="ECO:0000313" key="2">
    <source>
        <dbReference type="EMBL" id="GFQ75940.1"/>
    </source>
</evidence>
<evidence type="ECO:0000313" key="3">
    <source>
        <dbReference type="Proteomes" id="UP000887116"/>
    </source>
</evidence>
<comment type="caution">
    <text evidence="2">The sequence shown here is derived from an EMBL/GenBank/DDBJ whole genome shotgun (WGS) entry which is preliminary data.</text>
</comment>
<dbReference type="Proteomes" id="UP000887116">
    <property type="component" value="Unassembled WGS sequence"/>
</dbReference>
<dbReference type="EMBL" id="BMAO01021616">
    <property type="protein sequence ID" value="GFQ75940.1"/>
    <property type="molecule type" value="Genomic_DNA"/>
</dbReference>
<dbReference type="InterPro" id="IPR012675">
    <property type="entry name" value="Beta-grasp_dom_sf"/>
</dbReference>
<dbReference type="InterPro" id="IPR016155">
    <property type="entry name" value="Mopterin_synth/thiamin_S_b"/>
</dbReference>
<keyword evidence="1" id="KW-0547">Nucleotide-binding</keyword>
<organism evidence="2 3">
    <name type="scientific">Trichonephila clavata</name>
    <name type="common">Joro spider</name>
    <name type="synonym">Nephila clavata</name>
    <dbReference type="NCBI Taxonomy" id="2740835"/>
    <lineage>
        <taxon>Eukaryota</taxon>
        <taxon>Metazoa</taxon>
        <taxon>Ecdysozoa</taxon>
        <taxon>Arthropoda</taxon>
        <taxon>Chelicerata</taxon>
        <taxon>Arachnida</taxon>
        <taxon>Araneae</taxon>
        <taxon>Araneomorphae</taxon>
        <taxon>Entelegynae</taxon>
        <taxon>Araneoidea</taxon>
        <taxon>Nephilidae</taxon>
        <taxon>Trichonephila</taxon>
    </lineage>
</organism>
<dbReference type="PANTHER" id="PTHR33359">
    <property type="entry name" value="MOLYBDOPTERIN SYNTHASE SULFUR CARRIER SUBUNIT"/>
    <property type="match status" value="1"/>
</dbReference>
<dbReference type="InterPro" id="IPR044672">
    <property type="entry name" value="MOCS2A"/>
</dbReference>
<dbReference type="GO" id="GO:0000166">
    <property type="term" value="F:nucleotide binding"/>
    <property type="evidence" value="ECO:0007669"/>
    <property type="project" value="UniProtKB-KW"/>
</dbReference>
<dbReference type="SUPFAM" id="SSF54285">
    <property type="entry name" value="MoaD/ThiS"/>
    <property type="match status" value="1"/>
</dbReference>
<reference evidence="2" key="1">
    <citation type="submission" date="2020-07" db="EMBL/GenBank/DDBJ databases">
        <title>Multicomponent nature underlies the extraordinary mechanical properties of spider dragline silk.</title>
        <authorList>
            <person name="Kono N."/>
            <person name="Nakamura H."/>
            <person name="Mori M."/>
            <person name="Yoshida Y."/>
            <person name="Ohtoshi R."/>
            <person name="Malay A.D."/>
            <person name="Moran D.A.P."/>
            <person name="Tomita M."/>
            <person name="Numata K."/>
            <person name="Arakawa K."/>
        </authorList>
    </citation>
    <scope>NUCLEOTIDE SEQUENCE</scope>
</reference>
<dbReference type="OrthoDB" id="5531344at2759"/>
<dbReference type="Pfam" id="PF02597">
    <property type="entry name" value="ThiS"/>
    <property type="match status" value="1"/>
</dbReference>
<protein>
    <submittedName>
        <fullName evidence="2">Molybdopterin synthase sulfur carrier subunit</fullName>
    </submittedName>
</protein>
<name>A0A8X6FBA6_TRICU</name>
<proteinExistence type="predicted"/>
<dbReference type="GO" id="GO:1990133">
    <property type="term" value="C:molybdopterin adenylyltransferase complex"/>
    <property type="evidence" value="ECO:0007669"/>
    <property type="project" value="TreeGrafter"/>
</dbReference>